<organism evidence="4 5">
    <name type="scientific">Chitinophaga costaii</name>
    <dbReference type="NCBI Taxonomy" id="1335309"/>
    <lineage>
        <taxon>Bacteria</taxon>
        <taxon>Pseudomonadati</taxon>
        <taxon>Bacteroidota</taxon>
        <taxon>Chitinophagia</taxon>
        <taxon>Chitinophagales</taxon>
        <taxon>Chitinophagaceae</taxon>
        <taxon>Chitinophaga</taxon>
    </lineage>
</organism>
<keyword evidence="5" id="KW-1185">Reference proteome</keyword>
<evidence type="ECO:0000313" key="4">
    <source>
        <dbReference type="EMBL" id="SCC12107.1"/>
    </source>
</evidence>
<dbReference type="GO" id="GO:0032259">
    <property type="term" value="P:methylation"/>
    <property type="evidence" value="ECO:0007669"/>
    <property type="project" value="UniProtKB-KW"/>
</dbReference>
<evidence type="ECO:0000313" key="5">
    <source>
        <dbReference type="Proteomes" id="UP000242818"/>
    </source>
</evidence>
<dbReference type="GO" id="GO:0008171">
    <property type="term" value="F:O-methyltransferase activity"/>
    <property type="evidence" value="ECO:0007669"/>
    <property type="project" value="InterPro"/>
</dbReference>
<protein>
    <submittedName>
        <fullName evidence="4">Predicted O-methyltransferase YrrM</fullName>
    </submittedName>
</protein>
<dbReference type="OrthoDB" id="9799672at2"/>
<dbReference type="CDD" id="cd02440">
    <property type="entry name" value="AdoMet_MTases"/>
    <property type="match status" value="1"/>
</dbReference>
<evidence type="ECO:0000256" key="2">
    <source>
        <dbReference type="ARBA" id="ARBA00022679"/>
    </source>
</evidence>
<dbReference type="InterPro" id="IPR002935">
    <property type="entry name" value="SAM_O-MeTrfase"/>
</dbReference>
<dbReference type="PANTHER" id="PTHR10509">
    <property type="entry name" value="O-METHYLTRANSFERASE-RELATED"/>
    <property type="match status" value="1"/>
</dbReference>
<evidence type="ECO:0000256" key="1">
    <source>
        <dbReference type="ARBA" id="ARBA00022603"/>
    </source>
</evidence>
<dbReference type="SUPFAM" id="SSF53335">
    <property type="entry name" value="S-adenosyl-L-methionine-dependent methyltransferases"/>
    <property type="match status" value="1"/>
</dbReference>
<keyword evidence="2 4" id="KW-0808">Transferase</keyword>
<dbReference type="PROSITE" id="PS51682">
    <property type="entry name" value="SAM_OMT_I"/>
    <property type="match status" value="1"/>
</dbReference>
<dbReference type="Proteomes" id="UP000242818">
    <property type="component" value="Unassembled WGS sequence"/>
</dbReference>
<dbReference type="InterPro" id="IPR029063">
    <property type="entry name" value="SAM-dependent_MTases_sf"/>
</dbReference>
<dbReference type="Gene3D" id="3.40.50.150">
    <property type="entry name" value="Vaccinia Virus protein VP39"/>
    <property type="match status" value="1"/>
</dbReference>
<dbReference type="AlphaFoldDB" id="A0A1C4BYZ4"/>
<name>A0A1C4BYZ4_9BACT</name>
<evidence type="ECO:0000256" key="3">
    <source>
        <dbReference type="ARBA" id="ARBA00022691"/>
    </source>
</evidence>
<accession>A0A1C4BYZ4</accession>
<reference evidence="4 5" key="1">
    <citation type="submission" date="2016-08" db="EMBL/GenBank/DDBJ databases">
        <authorList>
            <person name="Seilhamer J.J."/>
        </authorList>
    </citation>
    <scope>NUCLEOTIDE SEQUENCE [LARGE SCALE GENOMIC DNA]</scope>
    <source>
        <strain evidence="4 5">A37T2</strain>
    </source>
</reference>
<proteinExistence type="predicted"/>
<dbReference type="STRING" id="1335309.GA0116948_103321"/>
<gene>
    <name evidence="4" type="ORF">GA0116948_103321</name>
</gene>
<keyword evidence="1 4" id="KW-0489">Methyltransferase</keyword>
<dbReference type="RefSeq" id="WP_089710360.1">
    <property type="nucleotide sequence ID" value="NZ_FMAR01000003.1"/>
</dbReference>
<dbReference type="PANTHER" id="PTHR10509:SF14">
    <property type="entry name" value="CAFFEOYL-COA O-METHYLTRANSFERASE 3-RELATED"/>
    <property type="match status" value="1"/>
</dbReference>
<dbReference type="EMBL" id="FMAR01000003">
    <property type="protein sequence ID" value="SCC12107.1"/>
    <property type="molecule type" value="Genomic_DNA"/>
</dbReference>
<dbReference type="GO" id="GO:0008757">
    <property type="term" value="F:S-adenosylmethionine-dependent methyltransferase activity"/>
    <property type="evidence" value="ECO:0007669"/>
    <property type="project" value="TreeGrafter"/>
</dbReference>
<dbReference type="Pfam" id="PF01596">
    <property type="entry name" value="Methyltransf_3"/>
    <property type="match status" value="1"/>
</dbReference>
<sequence length="214" mass="23991">MKDTLPATIEAYAALYTTPESEVLARLNRETHMKVEQAHMLSGHLQGQFLRMLSQVMRPQRVLEIGTYTGYSAICLAAGLPPDGHLHTIDSNEELEDMALRYFKQAGLEHQVTLHIGKAASIIPQLHEIFDLVFIDADKGMYETYFDMVLPMVKTGGIILADNVLYHGQVMEEIAAQSSPAKAMVAFCEKIKADERVEEVLLTVRDGLLMMRKK</sequence>
<keyword evidence="3" id="KW-0949">S-adenosyl-L-methionine</keyword>
<dbReference type="InterPro" id="IPR050362">
    <property type="entry name" value="Cation-dep_OMT"/>
</dbReference>